<sequence>MTSRADDTDRPLVECRNCEGTGTVQRLVSDPDADEPTGSFDDLKAVDGDCDRCDGRGEEFDAPGCPRCGASSEALSSSLRPSGSYNQSCTECPWSEVVG</sequence>
<dbReference type="EMBL" id="CP019329">
    <property type="protein sequence ID" value="APX98659.1"/>
    <property type="molecule type" value="Genomic_DNA"/>
</dbReference>
<dbReference type="Proteomes" id="UP000185687">
    <property type="component" value="Unassembled WGS sequence"/>
</dbReference>
<gene>
    <name evidence="1" type="ORF">BB347_18385</name>
    <name evidence="2" type="ORF">SAMN05421809_3695</name>
</gene>
<reference evidence="1 4" key="1">
    <citation type="submission" date="2017-01" db="EMBL/GenBank/DDBJ databases">
        <title>Complete genome sequence of Haloterrigena daqingensis type strain (JX313T).</title>
        <authorList>
            <person name="Shuang W."/>
        </authorList>
    </citation>
    <scope>NUCLEOTIDE SEQUENCE [LARGE SCALE GENOMIC DNA]</scope>
    <source>
        <strain evidence="4">JX313</strain>
        <strain evidence="1">JX313T</strain>
        <plasmid evidence="4">Plasmid unnamed2</plasmid>
        <plasmid evidence="1">unnamed2</plasmid>
    </source>
</reference>
<dbReference type="GeneID" id="30957954"/>
<dbReference type="KEGG" id="hda:BB347_18385"/>
<dbReference type="Proteomes" id="UP000187321">
    <property type="component" value="Plasmid unnamed2"/>
</dbReference>
<proteinExistence type="predicted"/>
<evidence type="ECO:0000313" key="4">
    <source>
        <dbReference type="Proteomes" id="UP000187321"/>
    </source>
</evidence>
<organism evidence="2 3">
    <name type="scientific">Natronorubrum daqingense</name>
    <dbReference type="NCBI Taxonomy" id="588898"/>
    <lineage>
        <taxon>Archaea</taxon>
        <taxon>Methanobacteriati</taxon>
        <taxon>Methanobacteriota</taxon>
        <taxon>Stenosarchaea group</taxon>
        <taxon>Halobacteria</taxon>
        <taxon>Halobacteriales</taxon>
        <taxon>Natrialbaceae</taxon>
        <taxon>Natronorubrum</taxon>
    </lineage>
</organism>
<dbReference type="AlphaFoldDB" id="A0A1N7G2I4"/>
<keyword evidence="3" id="KW-1185">Reference proteome</keyword>
<evidence type="ECO:0000313" key="1">
    <source>
        <dbReference type="EMBL" id="APX98659.1"/>
    </source>
</evidence>
<geneLocation type="plasmid" evidence="1">
    <name>unnamed2</name>
</geneLocation>
<dbReference type="EMBL" id="FTNP01000008">
    <property type="protein sequence ID" value="SIS06792.1"/>
    <property type="molecule type" value="Genomic_DNA"/>
</dbReference>
<name>A0A1N7G2I4_9EURY</name>
<reference evidence="2 3" key="2">
    <citation type="submission" date="2017-01" db="EMBL/GenBank/DDBJ databases">
        <authorList>
            <person name="Mah S.A."/>
            <person name="Swanson W.J."/>
            <person name="Moy G.W."/>
            <person name="Vacquier V.D."/>
        </authorList>
    </citation>
    <scope>NUCLEOTIDE SEQUENCE [LARGE SCALE GENOMIC DNA]</scope>
    <source>
        <strain evidence="2 3">CGMCC 1.8909</strain>
    </source>
</reference>
<dbReference type="Gene3D" id="2.10.230.10">
    <property type="entry name" value="Heat shock protein DnaJ, cysteine-rich domain"/>
    <property type="match status" value="1"/>
</dbReference>
<evidence type="ECO:0000313" key="2">
    <source>
        <dbReference type="EMBL" id="SIS06792.1"/>
    </source>
</evidence>
<protein>
    <submittedName>
        <fullName evidence="2">Uncharacterized protein</fullName>
    </submittedName>
</protein>
<evidence type="ECO:0000313" key="3">
    <source>
        <dbReference type="Proteomes" id="UP000185687"/>
    </source>
</evidence>
<dbReference type="RefSeq" id="WP_076584144.1">
    <property type="nucleotide sequence ID" value="NZ_CP019329.1"/>
</dbReference>
<accession>A0A1N7G2I4</accession>
<keyword evidence="1" id="KW-0614">Plasmid</keyword>